<name>A0A6A5VEJ8_9PLEO</name>
<dbReference type="NCBIfam" id="NF002759">
    <property type="entry name" value="PRK02813.1"/>
    <property type="match status" value="1"/>
</dbReference>
<reference evidence="12" key="1">
    <citation type="journal article" date="2020" name="Stud. Mycol.">
        <title>101 Dothideomycetes genomes: a test case for predicting lifestyles and emergence of pathogens.</title>
        <authorList>
            <person name="Haridas S."/>
            <person name="Albert R."/>
            <person name="Binder M."/>
            <person name="Bloem J."/>
            <person name="Labutti K."/>
            <person name="Salamov A."/>
            <person name="Andreopoulos B."/>
            <person name="Baker S."/>
            <person name="Barry K."/>
            <person name="Bills G."/>
            <person name="Bluhm B."/>
            <person name="Cannon C."/>
            <person name="Castanera R."/>
            <person name="Culley D."/>
            <person name="Daum C."/>
            <person name="Ezra D."/>
            <person name="Gonzalez J."/>
            <person name="Henrissat B."/>
            <person name="Kuo A."/>
            <person name="Liang C."/>
            <person name="Lipzen A."/>
            <person name="Lutzoni F."/>
            <person name="Magnuson J."/>
            <person name="Mondo S."/>
            <person name="Nolan M."/>
            <person name="Ohm R."/>
            <person name="Pangilinan J."/>
            <person name="Park H.-J."/>
            <person name="Ramirez L."/>
            <person name="Alfaro M."/>
            <person name="Sun H."/>
            <person name="Tritt A."/>
            <person name="Yoshinaga Y."/>
            <person name="Zwiers L.-H."/>
            <person name="Turgeon B."/>
            <person name="Goodwin S."/>
            <person name="Spatafora J."/>
            <person name="Crous P."/>
            <person name="Grigoriev I."/>
        </authorList>
    </citation>
    <scope>NUCLEOTIDE SEQUENCE</scope>
    <source>
        <strain evidence="12">CBS 107.79</strain>
    </source>
</reference>
<dbReference type="Proteomes" id="UP000800036">
    <property type="component" value="Unassembled WGS sequence"/>
</dbReference>
<dbReference type="GO" id="GO:0000324">
    <property type="term" value="C:fungal-type vacuole"/>
    <property type="evidence" value="ECO:0007669"/>
    <property type="project" value="TreeGrafter"/>
</dbReference>
<dbReference type="GO" id="GO:0008270">
    <property type="term" value="F:zinc ion binding"/>
    <property type="evidence" value="ECO:0007669"/>
    <property type="project" value="InterPro"/>
</dbReference>
<evidence type="ECO:0000313" key="12">
    <source>
        <dbReference type="EMBL" id="KAF1975551.1"/>
    </source>
</evidence>
<dbReference type="PANTHER" id="PTHR28570">
    <property type="entry name" value="ASPARTYL AMINOPEPTIDASE"/>
    <property type="match status" value="1"/>
</dbReference>
<evidence type="ECO:0000256" key="1">
    <source>
        <dbReference type="ARBA" id="ARBA00001335"/>
    </source>
</evidence>
<organism evidence="12 13">
    <name type="scientific">Bimuria novae-zelandiae CBS 107.79</name>
    <dbReference type="NCBI Taxonomy" id="1447943"/>
    <lineage>
        <taxon>Eukaryota</taxon>
        <taxon>Fungi</taxon>
        <taxon>Dikarya</taxon>
        <taxon>Ascomycota</taxon>
        <taxon>Pezizomycotina</taxon>
        <taxon>Dothideomycetes</taxon>
        <taxon>Pleosporomycetidae</taxon>
        <taxon>Pleosporales</taxon>
        <taxon>Massarineae</taxon>
        <taxon>Didymosphaeriaceae</taxon>
        <taxon>Bimuria</taxon>
    </lineage>
</organism>
<protein>
    <recommendedName>
        <fullName evidence="4">aspartyl aminopeptidase</fullName>
        <ecNumber evidence="4">3.4.11.21</ecNumber>
    </recommendedName>
</protein>
<sequence length="506" mass="55635">MSTQPSLKAAEDFLSFVNNSPTPFHAVKESKDRLEKAGFKQIKERDSWASTLQPGGKYYLTRNGSSIVAFAIGKNWKAGNPIGMIGAHTDSCCLRLKPISKRKSDGFLQVACETYGGGLWHTWFDRDLSIAGRLMVRTKQGNMEARLVKLERPLLRIPTLAIHLDRQENFQFNKELQLFPIAGLVAAELNRQGKTAESAKEEEKAKGPFDPLAAPSQRHHSYLVEMVAEEAGVEPNDILDFELVLYDTQKAVVGGLNNELIFSARLDNLMMTYCSVEGLIQSLASPSALEKDSTIRLIACFDHEEIGSRTAQGADSNLLPAVVRRLSVLPPSEGFNSDKSYDKVDSDNATVFEQTLSTSFLISADMAHSVHPNYPAKYEAEHRPEMNKGTVIKINANARYATNSPGIVLVQEAARLAKRASPSPSSVKEGVPLQLFVVRNDSSCGSTIGPMLSAAMGARTLDLGNPQLSMHSIRETGGAHDVEYAINLFESFFENFEALERKIVVD</sequence>
<proteinExistence type="inferred from homology"/>
<evidence type="ECO:0000256" key="3">
    <source>
        <dbReference type="ARBA" id="ARBA00008290"/>
    </source>
</evidence>
<dbReference type="PANTHER" id="PTHR28570:SF3">
    <property type="entry name" value="ASPARTYL AMINOPEPTIDASE"/>
    <property type="match status" value="1"/>
</dbReference>
<evidence type="ECO:0000256" key="2">
    <source>
        <dbReference type="ARBA" id="ARBA00001947"/>
    </source>
</evidence>
<evidence type="ECO:0000256" key="4">
    <source>
        <dbReference type="ARBA" id="ARBA00011965"/>
    </source>
</evidence>
<dbReference type="AlphaFoldDB" id="A0A6A5VEJ8"/>
<keyword evidence="6 11" id="KW-0645">Protease</keyword>
<keyword evidence="13" id="KW-1185">Reference proteome</keyword>
<dbReference type="SUPFAM" id="SSF53187">
    <property type="entry name" value="Zn-dependent exopeptidases"/>
    <property type="match status" value="1"/>
</dbReference>
<dbReference type="InterPro" id="IPR001948">
    <property type="entry name" value="Peptidase_M18"/>
</dbReference>
<dbReference type="EMBL" id="ML976670">
    <property type="protein sequence ID" value="KAF1975551.1"/>
    <property type="molecule type" value="Genomic_DNA"/>
</dbReference>
<evidence type="ECO:0000313" key="13">
    <source>
        <dbReference type="Proteomes" id="UP000800036"/>
    </source>
</evidence>
<evidence type="ECO:0000256" key="11">
    <source>
        <dbReference type="RuleBase" id="RU004386"/>
    </source>
</evidence>
<evidence type="ECO:0000256" key="6">
    <source>
        <dbReference type="ARBA" id="ARBA00022670"/>
    </source>
</evidence>
<evidence type="ECO:0000256" key="10">
    <source>
        <dbReference type="ARBA" id="ARBA00023049"/>
    </source>
</evidence>
<dbReference type="Pfam" id="PF02127">
    <property type="entry name" value="Peptidase_M18"/>
    <property type="match status" value="1"/>
</dbReference>
<evidence type="ECO:0000256" key="5">
    <source>
        <dbReference type="ARBA" id="ARBA00022438"/>
    </source>
</evidence>
<keyword evidence="7 11" id="KW-0479">Metal-binding</keyword>
<dbReference type="PRINTS" id="PR00932">
    <property type="entry name" value="AMINO1PTASE"/>
</dbReference>
<dbReference type="SUPFAM" id="SSF101821">
    <property type="entry name" value="Aminopeptidase/glucanase lid domain"/>
    <property type="match status" value="1"/>
</dbReference>
<evidence type="ECO:0000256" key="8">
    <source>
        <dbReference type="ARBA" id="ARBA00022801"/>
    </source>
</evidence>
<dbReference type="Gene3D" id="3.40.630.10">
    <property type="entry name" value="Zn peptidases"/>
    <property type="match status" value="1"/>
</dbReference>
<comment type="cofactor">
    <cofactor evidence="2">
        <name>Zn(2+)</name>
        <dbReference type="ChEBI" id="CHEBI:29105"/>
    </cofactor>
</comment>
<evidence type="ECO:0000256" key="7">
    <source>
        <dbReference type="ARBA" id="ARBA00022723"/>
    </source>
</evidence>
<keyword evidence="5 11" id="KW-0031">Aminopeptidase</keyword>
<dbReference type="EC" id="3.4.11.21" evidence="4"/>
<gene>
    <name evidence="12" type="ORF">BU23DRAFT_552487</name>
</gene>
<dbReference type="GO" id="GO:0006508">
    <property type="term" value="P:proteolysis"/>
    <property type="evidence" value="ECO:0007669"/>
    <property type="project" value="UniProtKB-KW"/>
</dbReference>
<dbReference type="InterPro" id="IPR023358">
    <property type="entry name" value="Peptidase_M18_dom2"/>
</dbReference>
<accession>A0A6A5VEJ8</accession>
<dbReference type="GO" id="GO:0070006">
    <property type="term" value="F:metalloaminopeptidase activity"/>
    <property type="evidence" value="ECO:0007669"/>
    <property type="project" value="TreeGrafter"/>
</dbReference>
<comment type="catalytic activity">
    <reaction evidence="1">
        <text>Release of an N-terminal aspartate or glutamate from a peptide, with a preference for aspartate.</text>
        <dbReference type="EC" id="3.4.11.21"/>
    </reaction>
</comment>
<keyword evidence="8 11" id="KW-0378">Hydrolase</keyword>
<evidence type="ECO:0000256" key="9">
    <source>
        <dbReference type="ARBA" id="ARBA00022833"/>
    </source>
</evidence>
<keyword evidence="10 11" id="KW-0482">Metalloprotease</keyword>
<dbReference type="OrthoDB" id="9880441at2759"/>
<dbReference type="CDD" id="cd05658">
    <property type="entry name" value="M18_DAP"/>
    <property type="match status" value="1"/>
</dbReference>
<dbReference type="FunFam" id="2.30.250.10:FF:000001">
    <property type="entry name" value="Aspartyl aminopeptidase 1"/>
    <property type="match status" value="1"/>
</dbReference>
<keyword evidence="9 11" id="KW-0862">Zinc</keyword>
<dbReference type="Gene3D" id="2.30.250.10">
    <property type="entry name" value="Aminopeptidase i, Domain 2"/>
    <property type="match status" value="1"/>
</dbReference>
<comment type="similarity">
    <text evidence="3 11">Belongs to the peptidase M18 family.</text>
</comment>